<dbReference type="Proteomes" id="UP000887576">
    <property type="component" value="Unplaced"/>
</dbReference>
<name>A0AC34QPI1_9BILA</name>
<dbReference type="WBParaSite" id="JU765_v2.g18146.t1">
    <property type="protein sequence ID" value="JU765_v2.g18146.t1"/>
    <property type="gene ID" value="JU765_v2.g18146"/>
</dbReference>
<proteinExistence type="predicted"/>
<protein>
    <submittedName>
        <fullName evidence="2">Uncharacterized protein</fullName>
    </submittedName>
</protein>
<organism evidence="1 2">
    <name type="scientific">Panagrolaimus sp. JU765</name>
    <dbReference type="NCBI Taxonomy" id="591449"/>
    <lineage>
        <taxon>Eukaryota</taxon>
        <taxon>Metazoa</taxon>
        <taxon>Ecdysozoa</taxon>
        <taxon>Nematoda</taxon>
        <taxon>Chromadorea</taxon>
        <taxon>Rhabditida</taxon>
        <taxon>Tylenchina</taxon>
        <taxon>Panagrolaimomorpha</taxon>
        <taxon>Panagrolaimoidea</taxon>
        <taxon>Panagrolaimidae</taxon>
        <taxon>Panagrolaimus</taxon>
    </lineage>
</organism>
<accession>A0AC34QPI1</accession>
<evidence type="ECO:0000313" key="2">
    <source>
        <dbReference type="WBParaSite" id="JU765_v2.g18146.t1"/>
    </source>
</evidence>
<sequence>MKFSVVVLIAVFGVAALAADDDEIRQCTCDEMDMCWKTIHEEMKPCADKCKEGLTAPGLDPEEAKECFENKHDKDSCHKLLQSKMCAAEPNTFISKNETWQGRKTLKKDVENVLEDEPDHSKKLAGGWRHRHGHQRGRGGFFHFVKLNFGESGKQFAKCMKKCFKAKKNHSCIKNLGCGIKKLTKKEFRAHKDACKDNREQKKQALCDCLTNAGMQNVICEFGKKKSPESH</sequence>
<reference evidence="2" key="1">
    <citation type="submission" date="2022-11" db="UniProtKB">
        <authorList>
            <consortium name="WormBaseParasite"/>
        </authorList>
    </citation>
    <scope>IDENTIFICATION</scope>
</reference>
<evidence type="ECO:0000313" key="1">
    <source>
        <dbReference type="Proteomes" id="UP000887576"/>
    </source>
</evidence>